<sequence length="166" mass="18030">MSRSLSQRILILTPLAAMTLASVAGCSSLQPPPMMPSYPAPVGGSDGVSWELDSKCRGQAYRLAEQARRSNINREVGYTLIGIAAGVAIGSALSYDVEPRYPPGRRYHWHHGGYPYTGYRRDYRGAGGVAGAATGAVLSQSAMRDPQRVYDVVYENCIRNNWGYGQ</sequence>
<organism evidence="2 3">
    <name type="scientific">Thiorhodococcus drewsii AZ1</name>
    <dbReference type="NCBI Taxonomy" id="765913"/>
    <lineage>
        <taxon>Bacteria</taxon>
        <taxon>Pseudomonadati</taxon>
        <taxon>Pseudomonadota</taxon>
        <taxon>Gammaproteobacteria</taxon>
        <taxon>Chromatiales</taxon>
        <taxon>Chromatiaceae</taxon>
        <taxon>Thiorhodococcus</taxon>
    </lineage>
</organism>
<protein>
    <recommendedName>
        <fullName evidence="4">Glycine zipper domain-containing protein</fullName>
    </recommendedName>
</protein>
<reference evidence="2 3" key="1">
    <citation type="submission" date="2011-06" db="EMBL/GenBank/DDBJ databases">
        <title>The draft genome of Thiorhodococcus drewsii AZ1.</title>
        <authorList>
            <consortium name="US DOE Joint Genome Institute (JGI-PGF)"/>
            <person name="Lucas S."/>
            <person name="Han J."/>
            <person name="Lapidus A."/>
            <person name="Cheng J.-F."/>
            <person name="Goodwin L."/>
            <person name="Pitluck S."/>
            <person name="Peters L."/>
            <person name="Land M.L."/>
            <person name="Hauser L."/>
            <person name="Vogl K."/>
            <person name="Liu Z."/>
            <person name="Imhoff J."/>
            <person name="Thiel V."/>
            <person name="Frigaard N.-U."/>
            <person name="Bryant D.A."/>
            <person name="Woyke T.J."/>
        </authorList>
    </citation>
    <scope>NUCLEOTIDE SEQUENCE [LARGE SCALE GENOMIC DNA]</scope>
    <source>
        <strain evidence="2 3">AZ1</strain>
    </source>
</reference>
<dbReference type="STRING" id="765913.ThidrDRAFT_3755"/>
<dbReference type="EMBL" id="AFWT01000037">
    <property type="protein sequence ID" value="EGV28459.1"/>
    <property type="molecule type" value="Genomic_DNA"/>
</dbReference>
<evidence type="ECO:0008006" key="4">
    <source>
        <dbReference type="Google" id="ProtNLM"/>
    </source>
</evidence>
<keyword evidence="3" id="KW-1185">Reference proteome</keyword>
<evidence type="ECO:0000313" key="3">
    <source>
        <dbReference type="Proteomes" id="UP000004200"/>
    </source>
</evidence>
<name>G2E642_9GAMM</name>
<dbReference type="PROSITE" id="PS51257">
    <property type="entry name" value="PROKAR_LIPOPROTEIN"/>
    <property type="match status" value="1"/>
</dbReference>
<proteinExistence type="predicted"/>
<gene>
    <name evidence="2" type="ORF">ThidrDRAFT_3755</name>
</gene>
<evidence type="ECO:0000313" key="2">
    <source>
        <dbReference type="EMBL" id="EGV28459.1"/>
    </source>
</evidence>
<feature type="chain" id="PRO_5003429313" description="Glycine zipper domain-containing protein" evidence="1">
    <location>
        <begin position="25"/>
        <end position="166"/>
    </location>
</feature>
<comment type="caution">
    <text evidence="2">The sequence shown here is derived from an EMBL/GenBank/DDBJ whole genome shotgun (WGS) entry which is preliminary data.</text>
</comment>
<keyword evidence="1" id="KW-0732">Signal</keyword>
<dbReference type="eggNOG" id="ENOG50348DB">
    <property type="taxonomic scope" value="Bacteria"/>
</dbReference>
<dbReference type="AlphaFoldDB" id="G2E642"/>
<evidence type="ECO:0000256" key="1">
    <source>
        <dbReference type="SAM" id="SignalP"/>
    </source>
</evidence>
<accession>G2E642</accession>
<feature type="signal peptide" evidence="1">
    <location>
        <begin position="1"/>
        <end position="24"/>
    </location>
</feature>
<dbReference type="Proteomes" id="UP000004200">
    <property type="component" value="Unassembled WGS sequence"/>
</dbReference>